<dbReference type="PANTHER" id="PTHR10890:SF3">
    <property type="entry name" value="CYSTEINE--TRNA LIGASE, CYTOPLASMIC"/>
    <property type="match status" value="1"/>
</dbReference>
<dbReference type="InterPro" id="IPR009080">
    <property type="entry name" value="tRNAsynth_Ia_anticodon-bd"/>
</dbReference>
<gene>
    <name evidence="13 16" type="primary">cysS</name>
    <name evidence="16" type="ORF">SCLAR_v1c00310</name>
</gene>
<dbReference type="InterPro" id="IPR032678">
    <property type="entry name" value="tRNA-synt_1_cat_dom"/>
</dbReference>
<dbReference type="EC" id="6.1.1.16" evidence="13"/>
<keyword evidence="6 13" id="KW-0479">Metal-binding</keyword>
<evidence type="ECO:0000256" key="6">
    <source>
        <dbReference type="ARBA" id="ARBA00022723"/>
    </source>
</evidence>
<evidence type="ECO:0000259" key="14">
    <source>
        <dbReference type="Pfam" id="PF01406"/>
    </source>
</evidence>
<dbReference type="InterPro" id="IPR024909">
    <property type="entry name" value="Cys-tRNA/MSH_ligase"/>
</dbReference>
<dbReference type="EMBL" id="CP024870">
    <property type="protein sequence ID" value="ATX70368.1"/>
    <property type="molecule type" value="Genomic_DNA"/>
</dbReference>
<dbReference type="SUPFAM" id="SSF47323">
    <property type="entry name" value="Anticodon-binding domain of a subclass of class I aminoacyl-tRNA synthetases"/>
    <property type="match status" value="1"/>
</dbReference>
<comment type="subunit">
    <text evidence="3 13">Monomer.</text>
</comment>
<accession>A0A2K8KF99</accession>
<dbReference type="Proteomes" id="UP000231179">
    <property type="component" value="Chromosome"/>
</dbReference>
<dbReference type="Gene3D" id="3.40.50.620">
    <property type="entry name" value="HUPs"/>
    <property type="match status" value="1"/>
</dbReference>
<dbReference type="RefSeq" id="WP_100253931.1">
    <property type="nucleotide sequence ID" value="NZ_CP024870.1"/>
</dbReference>
<dbReference type="AlphaFoldDB" id="A0A2K8KF99"/>
<feature type="binding site" evidence="13">
    <location>
        <position position="228"/>
    </location>
    <ligand>
        <name>Zn(2+)</name>
        <dbReference type="ChEBI" id="CHEBI:29105"/>
    </ligand>
</feature>
<keyword evidence="10 13" id="KW-0648">Protein biosynthesis</keyword>
<protein>
    <recommendedName>
        <fullName evidence="13">Cysteine--tRNA ligase</fullName>
        <ecNumber evidence="13">6.1.1.16</ecNumber>
    </recommendedName>
    <alternativeName>
        <fullName evidence="13">Cysteinyl-tRNA synthetase</fullName>
        <shortName evidence="13">CysRS</shortName>
    </alternativeName>
</protein>
<evidence type="ECO:0000259" key="15">
    <source>
        <dbReference type="Pfam" id="PF09190"/>
    </source>
</evidence>
<dbReference type="InterPro" id="IPR014729">
    <property type="entry name" value="Rossmann-like_a/b/a_fold"/>
</dbReference>
<feature type="domain" description="tRNA synthetases class I catalytic" evidence="14">
    <location>
        <begin position="16"/>
        <end position="307"/>
    </location>
</feature>
<keyword evidence="17" id="KW-1185">Reference proteome</keyword>
<dbReference type="GO" id="GO:0008270">
    <property type="term" value="F:zinc ion binding"/>
    <property type="evidence" value="ECO:0007669"/>
    <property type="project" value="UniProtKB-UniRule"/>
</dbReference>
<name>A0A2K8KF99_9MOLU</name>
<evidence type="ECO:0000256" key="11">
    <source>
        <dbReference type="ARBA" id="ARBA00023146"/>
    </source>
</evidence>
<feature type="binding site" evidence="13">
    <location>
        <position position="263"/>
    </location>
    <ligand>
        <name>ATP</name>
        <dbReference type="ChEBI" id="CHEBI:30616"/>
    </ligand>
</feature>
<evidence type="ECO:0000256" key="8">
    <source>
        <dbReference type="ARBA" id="ARBA00022833"/>
    </source>
</evidence>
<comment type="catalytic activity">
    <reaction evidence="12 13">
        <text>tRNA(Cys) + L-cysteine + ATP = L-cysteinyl-tRNA(Cys) + AMP + diphosphate</text>
        <dbReference type="Rhea" id="RHEA:17773"/>
        <dbReference type="Rhea" id="RHEA-COMP:9661"/>
        <dbReference type="Rhea" id="RHEA-COMP:9679"/>
        <dbReference type="ChEBI" id="CHEBI:30616"/>
        <dbReference type="ChEBI" id="CHEBI:33019"/>
        <dbReference type="ChEBI" id="CHEBI:35235"/>
        <dbReference type="ChEBI" id="CHEBI:78442"/>
        <dbReference type="ChEBI" id="CHEBI:78517"/>
        <dbReference type="ChEBI" id="CHEBI:456215"/>
        <dbReference type="EC" id="6.1.1.16"/>
    </reaction>
</comment>
<feature type="domain" description="Cysteinyl-tRNA synthetase class Ia DALR" evidence="15">
    <location>
        <begin position="344"/>
        <end position="396"/>
    </location>
</feature>
<evidence type="ECO:0000313" key="17">
    <source>
        <dbReference type="Proteomes" id="UP000231179"/>
    </source>
</evidence>
<dbReference type="GO" id="GO:0006423">
    <property type="term" value="P:cysteinyl-tRNA aminoacylation"/>
    <property type="evidence" value="ECO:0007669"/>
    <property type="project" value="UniProtKB-UniRule"/>
</dbReference>
<dbReference type="Pfam" id="PF09190">
    <property type="entry name" value="DALR_2"/>
    <property type="match status" value="1"/>
</dbReference>
<evidence type="ECO:0000256" key="10">
    <source>
        <dbReference type="ARBA" id="ARBA00022917"/>
    </source>
</evidence>
<organism evidence="16 17">
    <name type="scientific">Spiroplasma clarkii</name>
    <dbReference type="NCBI Taxonomy" id="2139"/>
    <lineage>
        <taxon>Bacteria</taxon>
        <taxon>Bacillati</taxon>
        <taxon>Mycoplasmatota</taxon>
        <taxon>Mollicutes</taxon>
        <taxon>Entomoplasmatales</taxon>
        <taxon>Spiroplasmataceae</taxon>
        <taxon>Spiroplasma</taxon>
    </lineage>
</organism>
<dbReference type="Gene3D" id="1.20.120.1910">
    <property type="entry name" value="Cysteine-tRNA ligase, C-terminal anti-codon recognition domain"/>
    <property type="match status" value="1"/>
</dbReference>
<evidence type="ECO:0000256" key="5">
    <source>
        <dbReference type="ARBA" id="ARBA00022598"/>
    </source>
</evidence>
<keyword evidence="4 13" id="KW-0963">Cytoplasm</keyword>
<evidence type="ECO:0000256" key="2">
    <source>
        <dbReference type="ARBA" id="ARBA00005594"/>
    </source>
</evidence>
<feature type="binding site" evidence="13">
    <location>
        <position position="232"/>
    </location>
    <ligand>
        <name>Zn(2+)</name>
        <dbReference type="ChEBI" id="CHEBI:29105"/>
    </ligand>
</feature>
<evidence type="ECO:0000256" key="3">
    <source>
        <dbReference type="ARBA" id="ARBA00011245"/>
    </source>
</evidence>
<dbReference type="GO" id="GO:0004817">
    <property type="term" value="F:cysteine-tRNA ligase activity"/>
    <property type="evidence" value="ECO:0007669"/>
    <property type="project" value="UniProtKB-UniRule"/>
</dbReference>
<evidence type="ECO:0000256" key="4">
    <source>
        <dbReference type="ARBA" id="ARBA00022490"/>
    </source>
</evidence>
<dbReference type="Pfam" id="PF01406">
    <property type="entry name" value="tRNA-synt_1e"/>
    <property type="match status" value="1"/>
</dbReference>
<comment type="cofactor">
    <cofactor evidence="13">
        <name>Zn(2+)</name>
        <dbReference type="ChEBI" id="CHEBI:29105"/>
    </cofactor>
    <text evidence="13">Binds 1 zinc ion per subunit.</text>
</comment>
<keyword evidence="8 13" id="KW-0862">Zinc</keyword>
<dbReference type="PANTHER" id="PTHR10890">
    <property type="entry name" value="CYSTEINYL-TRNA SYNTHETASE"/>
    <property type="match status" value="1"/>
</dbReference>
<dbReference type="GO" id="GO:0005829">
    <property type="term" value="C:cytosol"/>
    <property type="evidence" value="ECO:0007669"/>
    <property type="project" value="TreeGrafter"/>
</dbReference>
<keyword evidence="5 13" id="KW-0436">Ligase</keyword>
<feature type="short sequence motif" description="'HIGH' region" evidence="13">
    <location>
        <begin position="25"/>
        <end position="35"/>
    </location>
</feature>
<feature type="binding site" evidence="13">
    <location>
        <position position="203"/>
    </location>
    <ligand>
        <name>Zn(2+)</name>
        <dbReference type="ChEBI" id="CHEBI:29105"/>
    </ligand>
</feature>
<dbReference type="PRINTS" id="PR00983">
    <property type="entry name" value="TRNASYNTHCYS"/>
</dbReference>
<proteinExistence type="inferred from homology"/>
<dbReference type="HAMAP" id="MF_00041">
    <property type="entry name" value="Cys_tRNA_synth"/>
    <property type="match status" value="1"/>
</dbReference>
<feature type="binding site" evidence="13">
    <location>
        <position position="23"/>
    </location>
    <ligand>
        <name>Zn(2+)</name>
        <dbReference type="ChEBI" id="CHEBI:29105"/>
    </ligand>
</feature>
<evidence type="ECO:0000256" key="9">
    <source>
        <dbReference type="ARBA" id="ARBA00022840"/>
    </source>
</evidence>
<dbReference type="InterPro" id="IPR015803">
    <property type="entry name" value="Cys-tRNA-ligase"/>
</dbReference>
<dbReference type="NCBIfam" id="TIGR00435">
    <property type="entry name" value="cysS"/>
    <property type="match status" value="1"/>
</dbReference>
<reference evidence="16 17" key="1">
    <citation type="submission" date="2017-11" db="EMBL/GenBank/DDBJ databases">
        <title>Complete genome sequence of Spiroplasma clarkii CN-5 (DSM 19994).</title>
        <authorList>
            <person name="Tsai Y.-M."/>
            <person name="Chang A."/>
            <person name="Lo W.-S."/>
            <person name="Kuo C.-H."/>
        </authorList>
    </citation>
    <scope>NUCLEOTIDE SEQUENCE [LARGE SCALE GENOMIC DNA]</scope>
    <source>
        <strain evidence="16 17">CN-5</strain>
    </source>
</reference>
<keyword evidence="9 13" id="KW-0067">ATP-binding</keyword>
<dbReference type="SUPFAM" id="SSF52374">
    <property type="entry name" value="Nucleotidylyl transferase"/>
    <property type="match status" value="1"/>
</dbReference>
<evidence type="ECO:0000256" key="13">
    <source>
        <dbReference type="HAMAP-Rule" id="MF_00041"/>
    </source>
</evidence>
<comment type="similarity">
    <text evidence="2 13">Belongs to the class-I aminoacyl-tRNA synthetase family.</text>
</comment>
<evidence type="ECO:0000313" key="16">
    <source>
        <dbReference type="EMBL" id="ATX70368.1"/>
    </source>
</evidence>
<keyword evidence="11 13" id="KW-0030">Aminoacyl-tRNA synthetase</keyword>
<comment type="subcellular location">
    <subcellularLocation>
        <location evidence="1 13">Cytoplasm</location>
    </subcellularLocation>
</comment>
<evidence type="ECO:0000256" key="7">
    <source>
        <dbReference type="ARBA" id="ARBA00022741"/>
    </source>
</evidence>
<dbReference type="InterPro" id="IPR015273">
    <property type="entry name" value="Cys-tRNA-synt_Ia_DALR"/>
</dbReference>
<evidence type="ECO:0000256" key="12">
    <source>
        <dbReference type="ARBA" id="ARBA00047398"/>
    </source>
</evidence>
<evidence type="ECO:0000256" key="1">
    <source>
        <dbReference type="ARBA" id="ARBA00004496"/>
    </source>
</evidence>
<dbReference type="GO" id="GO:0005524">
    <property type="term" value="F:ATP binding"/>
    <property type="evidence" value="ECO:0007669"/>
    <property type="project" value="UniProtKB-UniRule"/>
</dbReference>
<sequence>MKLFDTLSQELHNLESDLKIYSCGPTVYNEIHIGNTRPLFLTDTLTRFLDYLNIKYTYLLNITDIDDKIINRAMDEGCSESELALKYSTAFFEVLKALNIKSPTKIIPISTKMDEMIKFIDQLVAKQVAYVVDGNVYFNIMNYSKEYGRLSKQNLEALEVGARKDVDTNKLNPLDFVLWKNTKKGIKWDSPWGPGRPGWHTECAVLIAEEFQSTIDVHVGGIDLKFPHHENERIQFLALKNQELARNWIYNGHLALEGEKMSKSLGNTITVTDYLKTNDPNQLRYIYLATNYSQPINIGTTILKQAHDWINKVLNLIKNVNLNTALNKYNIFENDQTNVLEIEFVNYMKDNLNTAMAISTIDKIIKEINTEIRANNLNRGKYELLLKMLDVLGFNFKITPIDNNLKEIIIAWKESLEKKDYNKADQLRQALIDKGVL</sequence>
<keyword evidence="7 13" id="KW-0547">Nucleotide-binding</keyword>
<feature type="short sequence motif" description="'KMSKS' region" evidence="13">
    <location>
        <begin position="260"/>
        <end position="264"/>
    </location>
</feature>